<dbReference type="SMART" id="SM00387">
    <property type="entry name" value="HATPase_c"/>
    <property type="match status" value="1"/>
</dbReference>
<evidence type="ECO:0000313" key="14">
    <source>
        <dbReference type="Proteomes" id="UP001500782"/>
    </source>
</evidence>
<keyword evidence="3" id="KW-0597">Phosphoprotein</keyword>
<dbReference type="InterPro" id="IPR013656">
    <property type="entry name" value="PAS_4"/>
</dbReference>
<evidence type="ECO:0000256" key="1">
    <source>
        <dbReference type="ARBA" id="ARBA00000085"/>
    </source>
</evidence>
<sequence>MFMERINLLRDRNGLLIKILWIIYIIDLVFYFSLDPIKTFIWPSIGLIIAISLVIILKSKAPPVFTMYATILGLYIFFFSLNYFFPYFINYIFIFLGIILTSLYQNALAIVFSGGLATSLLIYFYTENQELYAETMSEIDLIYYVLFGLFTVIFLLFYSNYVNKLWVQAYKRENEAKEALFLSQEYLQSIIQHTQDAVVVIDKDERVLTANQAFERIFGIPIEKNLGEKLDILPKRIVPLAKKQLQKVLQGERLIAIETKCLRSDGEEITVEMTLSPIYNKEQSIDAIFVIVRDITQKKETERLLLESEKLKLAGEIAAGIAHEVRNPLTVISGFLQMIDRDPQKIKQYSSIMLGEIKRVNEIINEFLLLAKPKPQNFLVCDLTDVVQDVLLLFESECNLKSIVLNTKLSSKPTILKCEPNHLKQVFINLLKNAIEAMPKGGTLTIQTDQTDKNTATVSISDTGVGIPSANMQLIGQPFFTTKDSGTGLGLMITEKIIKDHQGNVEIKSIENIGTEVIIQLPLKK</sequence>
<evidence type="ECO:0000256" key="9">
    <source>
        <dbReference type="SAM" id="Phobius"/>
    </source>
</evidence>
<dbReference type="InterPro" id="IPR035965">
    <property type="entry name" value="PAS-like_dom_sf"/>
</dbReference>
<dbReference type="SUPFAM" id="SSF55874">
    <property type="entry name" value="ATPase domain of HSP90 chaperone/DNA topoisomerase II/histidine kinase"/>
    <property type="match status" value="1"/>
</dbReference>
<name>A0ABN0W6V5_9BACI</name>
<dbReference type="PROSITE" id="PS50113">
    <property type="entry name" value="PAC"/>
    <property type="match status" value="1"/>
</dbReference>
<evidence type="ECO:0000256" key="6">
    <source>
        <dbReference type="ARBA" id="ARBA00022777"/>
    </source>
</evidence>
<comment type="caution">
    <text evidence="13">The sequence shown here is derived from an EMBL/GenBank/DDBJ whole genome shotgun (WGS) entry which is preliminary data.</text>
</comment>
<dbReference type="PANTHER" id="PTHR43065">
    <property type="entry name" value="SENSOR HISTIDINE KINASE"/>
    <property type="match status" value="1"/>
</dbReference>
<comment type="catalytic activity">
    <reaction evidence="1">
        <text>ATP + protein L-histidine = ADP + protein N-phospho-L-histidine.</text>
        <dbReference type="EC" id="2.7.13.3"/>
    </reaction>
</comment>
<keyword evidence="5" id="KW-0547">Nucleotide-binding</keyword>
<feature type="transmembrane region" description="Helical" evidence="9">
    <location>
        <begin position="141"/>
        <end position="162"/>
    </location>
</feature>
<feature type="transmembrane region" description="Helical" evidence="9">
    <location>
        <begin position="87"/>
        <end position="104"/>
    </location>
</feature>
<dbReference type="CDD" id="cd00082">
    <property type="entry name" value="HisKA"/>
    <property type="match status" value="1"/>
</dbReference>
<dbReference type="Proteomes" id="UP001500782">
    <property type="component" value="Unassembled WGS sequence"/>
</dbReference>
<keyword evidence="14" id="KW-1185">Reference proteome</keyword>
<reference evidence="13 14" key="1">
    <citation type="journal article" date="2019" name="Int. J. Syst. Evol. Microbiol.">
        <title>The Global Catalogue of Microorganisms (GCM) 10K type strain sequencing project: providing services to taxonomists for standard genome sequencing and annotation.</title>
        <authorList>
            <consortium name="The Broad Institute Genomics Platform"/>
            <consortium name="The Broad Institute Genome Sequencing Center for Infectious Disease"/>
            <person name="Wu L."/>
            <person name="Ma J."/>
        </authorList>
    </citation>
    <scope>NUCLEOTIDE SEQUENCE [LARGE SCALE GENOMIC DNA]</scope>
    <source>
        <strain evidence="13 14">JCM 9731</strain>
    </source>
</reference>
<feature type="transmembrane region" description="Helical" evidence="9">
    <location>
        <begin position="40"/>
        <end position="57"/>
    </location>
</feature>
<keyword evidence="4" id="KW-0808">Transferase</keyword>
<dbReference type="NCBIfam" id="TIGR00229">
    <property type="entry name" value="sensory_box"/>
    <property type="match status" value="1"/>
</dbReference>
<dbReference type="InterPro" id="IPR000014">
    <property type="entry name" value="PAS"/>
</dbReference>
<dbReference type="SMART" id="SM00086">
    <property type="entry name" value="PAC"/>
    <property type="match status" value="1"/>
</dbReference>
<keyword evidence="9" id="KW-0812">Transmembrane</keyword>
<feature type="domain" description="PAS" evidence="11">
    <location>
        <begin position="183"/>
        <end position="252"/>
    </location>
</feature>
<feature type="domain" description="Histidine kinase" evidence="10">
    <location>
        <begin position="320"/>
        <end position="525"/>
    </location>
</feature>
<dbReference type="PROSITE" id="PS50109">
    <property type="entry name" value="HIS_KIN"/>
    <property type="match status" value="1"/>
</dbReference>
<dbReference type="InterPro" id="IPR036097">
    <property type="entry name" value="HisK_dim/P_sf"/>
</dbReference>
<dbReference type="InterPro" id="IPR001610">
    <property type="entry name" value="PAC"/>
</dbReference>
<dbReference type="EC" id="2.7.13.3" evidence="2"/>
<dbReference type="CDD" id="cd00130">
    <property type="entry name" value="PAS"/>
    <property type="match status" value="1"/>
</dbReference>
<feature type="transmembrane region" description="Helical" evidence="9">
    <location>
        <begin position="109"/>
        <end position="126"/>
    </location>
</feature>
<keyword evidence="7" id="KW-0067">ATP-binding</keyword>
<feature type="transmembrane region" description="Helical" evidence="9">
    <location>
        <begin position="64"/>
        <end position="81"/>
    </location>
</feature>
<protein>
    <recommendedName>
        <fullName evidence="2">histidine kinase</fullName>
        <ecNumber evidence="2">2.7.13.3</ecNumber>
    </recommendedName>
</protein>
<dbReference type="InterPro" id="IPR003661">
    <property type="entry name" value="HisK_dim/P_dom"/>
</dbReference>
<dbReference type="InterPro" id="IPR005467">
    <property type="entry name" value="His_kinase_dom"/>
</dbReference>
<dbReference type="RefSeq" id="WP_343798216.1">
    <property type="nucleotide sequence ID" value="NZ_BAAADJ010000018.1"/>
</dbReference>
<evidence type="ECO:0000256" key="7">
    <source>
        <dbReference type="ARBA" id="ARBA00022840"/>
    </source>
</evidence>
<dbReference type="PROSITE" id="PS50112">
    <property type="entry name" value="PAS"/>
    <property type="match status" value="1"/>
</dbReference>
<dbReference type="InterPro" id="IPR036890">
    <property type="entry name" value="HATPase_C_sf"/>
</dbReference>
<dbReference type="Pfam" id="PF02518">
    <property type="entry name" value="HATPase_c"/>
    <property type="match status" value="1"/>
</dbReference>
<keyword evidence="9" id="KW-1133">Transmembrane helix</keyword>
<dbReference type="Pfam" id="PF08448">
    <property type="entry name" value="PAS_4"/>
    <property type="match status" value="1"/>
</dbReference>
<evidence type="ECO:0000313" key="13">
    <source>
        <dbReference type="EMBL" id="GAA0327278.1"/>
    </source>
</evidence>
<proteinExistence type="predicted"/>
<evidence type="ECO:0000259" key="12">
    <source>
        <dbReference type="PROSITE" id="PS50113"/>
    </source>
</evidence>
<feature type="transmembrane region" description="Helical" evidence="9">
    <location>
        <begin position="15"/>
        <end position="34"/>
    </location>
</feature>
<evidence type="ECO:0000256" key="4">
    <source>
        <dbReference type="ARBA" id="ARBA00022679"/>
    </source>
</evidence>
<keyword evidence="6" id="KW-0418">Kinase</keyword>
<feature type="domain" description="PAC" evidence="12">
    <location>
        <begin position="255"/>
        <end position="307"/>
    </location>
</feature>
<dbReference type="InterPro" id="IPR003594">
    <property type="entry name" value="HATPase_dom"/>
</dbReference>
<dbReference type="InterPro" id="IPR004358">
    <property type="entry name" value="Sig_transdc_His_kin-like_C"/>
</dbReference>
<dbReference type="EMBL" id="BAAADJ010000018">
    <property type="protein sequence ID" value="GAA0327278.1"/>
    <property type="molecule type" value="Genomic_DNA"/>
</dbReference>
<dbReference type="SUPFAM" id="SSF47384">
    <property type="entry name" value="Homodimeric domain of signal transducing histidine kinase"/>
    <property type="match status" value="1"/>
</dbReference>
<dbReference type="Gene3D" id="1.10.287.130">
    <property type="match status" value="1"/>
</dbReference>
<dbReference type="SMART" id="SM00388">
    <property type="entry name" value="HisKA"/>
    <property type="match status" value="1"/>
</dbReference>
<keyword evidence="9" id="KW-0472">Membrane</keyword>
<dbReference type="SMART" id="SM00091">
    <property type="entry name" value="PAS"/>
    <property type="match status" value="1"/>
</dbReference>
<dbReference type="Gene3D" id="3.30.565.10">
    <property type="entry name" value="Histidine kinase-like ATPase, C-terminal domain"/>
    <property type="match status" value="1"/>
</dbReference>
<evidence type="ECO:0000256" key="8">
    <source>
        <dbReference type="ARBA" id="ARBA00023012"/>
    </source>
</evidence>
<organism evidence="13 14">
    <name type="scientific">Bacillus carboniphilus</name>
    <dbReference type="NCBI Taxonomy" id="86663"/>
    <lineage>
        <taxon>Bacteria</taxon>
        <taxon>Bacillati</taxon>
        <taxon>Bacillota</taxon>
        <taxon>Bacilli</taxon>
        <taxon>Bacillales</taxon>
        <taxon>Bacillaceae</taxon>
        <taxon>Bacillus</taxon>
    </lineage>
</organism>
<evidence type="ECO:0000256" key="5">
    <source>
        <dbReference type="ARBA" id="ARBA00022741"/>
    </source>
</evidence>
<evidence type="ECO:0000259" key="11">
    <source>
        <dbReference type="PROSITE" id="PS50112"/>
    </source>
</evidence>
<dbReference type="Gene3D" id="3.30.450.20">
    <property type="entry name" value="PAS domain"/>
    <property type="match status" value="1"/>
</dbReference>
<accession>A0ABN0W6V5</accession>
<dbReference type="PRINTS" id="PR00344">
    <property type="entry name" value="BCTRLSENSOR"/>
</dbReference>
<dbReference type="Pfam" id="PF00512">
    <property type="entry name" value="HisKA"/>
    <property type="match status" value="1"/>
</dbReference>
<dbReference type="PANTHER" id="PTHR43065:SF10">
    <property type="entry name" value="PEROXIDE STRESS-ACTIVATED HISTIDINE KINASE MAK3"/>
    <property type="match status" value="1"/>
</dbReference>
<evidence type="ECO:0000256" key="3">
    <source>
        <dbReference type="ARBA" id="ARBA00022553"/>
    </source>
</evidence>
<evidence type="ECO:0000259" key="10">
    <source>
        <dbReference type="PROSITE" id="PS50109"/>
    </source>
</evidence>
<dbReference type="SUPFAM" id="SSF55785">
    <property type="entry name" value="PYP-like sensor domain (PAS domain)"/>
    <property type="match status" value="1"/>
</dbReference>
<evidence type="ECO:0000256" key="2">
    <source>
        <dbReference type="ARBA" id="ARBA00012438"/>
    </source>
</evidence>
<keyword evidence="8" id="KW-0902">Two-component regulatory system</keyword>
<dbReference type="InterPro" id="IPR000700">
    <property type="entry name" value="PAS-assoc_C"/>
</dbReference>
<gene>
    <name evidence="13" type="ORF">GCM10008967_17230</name>
</gene>